<name>A0A3A8ESD6_9GAMM</name>
<feature type="transmembrane region" description="Helical" evidence="1">
    <location>
        <begin position="46"/>
        <end position="62"/>
    </location>
</feature>
<keyword evidence="1" id="KW-0812">Transmembrane</keyword>
<evidence type="ECO:0000313" key="2">
    <source>
        <dbReference type="EMBL" id="RKG31791.1"/>
    </source>
</evidence>
<comment type="caution">
    <text evidence="2">The sequence shown here is derived from an EMBL/GenBank/DDBJ whole genome shotgun (WGS) entry which is preliminary data.</text>
</comment>
<keyword evidence="1" id="KW-0472">Membrane</keyword>
<organism evidence="2 3">
    <name type="scientific">Acinetobacter tianfuensis</name>
    <dbReference type="NCBI Taxonomy" id="2419603"/>
    <lineage>
        <taxon>Bacteria</taxon>
        <taxon>Pseudomonadati</taxon>
        <taxon>Pseudomonadota</taxon>
        <taxon>Gammaproteobacteria</taxon>
        <taxon>Moraxellales</taxon>
        <taxon>Moraxellaceae</taxon>
        <taxon>Acinetobacter</taxon>
    </lineage>
</organism>
<evidence type="ECO:0000313" key="3">
    <source>
        <dbReference type="Proteomes" id="UP000282388"/>
    </source>
</evidence>
<gene>
    <name evidence="2" type="ORF">D7V32_07565</name>
</gene>
<dbReference type="OrthoDB" id="6660115at2"/>
<accession>A0A3A8ESD6</accession>
<dbReference type="EMBL" id="RAXV01000013">
    <property type="protein sequence ID" value="RKG31791.1"/>
    <property type="molecule type" value="Genomic_DNA"/>
</dbReference>
<keyword evidence="1" id="KW-1133">Transmembrane helix</keyword>
<reference evidence="2 3" key="1">
    <citation type="submission" date="2018-09" db="EMBL/GenBank/DDBJ databases">
        <title>The draft genome of Acinetobacter spp. strains.</title>
        <authorList>
            <person name="Qin J."/>
            <person name="Feng Y."/>
            <person name="Zong Z."/>
        </authorList>
    </citation>
    <scope>NUCLEOTIDE SEQUENCE [LARGE SCALE GENOMIC DNA]</scope>
    <source>
        <strain evidence="2 3">WCHAc060012</strain>
    </source>
</reference>
<evidence type="ECO:0000256" key="1">
    <source>
        <dbReference type="SAM" id="Phobius"/>
    </source>
</evidence>
<feature type="transmembrane region" description="Helical" evidence="1">
    <location>
        <begin position="20"/>
        <end position="37"/>
    </location>
</feature>
<feature type="transmembrane region" description="Helical" evidence="1">
    <location>
        <begin position="82"/>
        <end position="101"/>
    </location>
</feature>
<dbReference type="RefSeq" id="WP_120402301.1">
    <property type="nucleotide sequence ID" value="NZ_RAXV01000013.1"/>
</dbReference>
<dbReference type="Proteomes" id="UP000282388">
    <property type="component" value="Unassembled WGS sequence"/>
</dbReference>
<sequence length="103" mass="11978">MNRLDTGLQTLQQWTHLSSDALLIYCGLIIFFLAALCHQRQLKSKYAIWAVLGLALAAELFGARHDILDRGYWRVGESLRDILCMSLMPLLLWLGAHYRIWRY</sequence>
<protein>
    <submittedName>
        <fullName evidence="2">Uncharacterized protein</fullName>
    </submittedName>
</protein>
<dbReference type="AlphaFoldDB" id="A0A3A8ESD6"/>
<proteinExistence type="predicted"/>
<keyword evidence="3" id="KW-1185">Reference proteome</keyword>